<accession>A0A916SUY3</accession>
<dbReference type="AlphaFoldDB" id="A0A916SUY3"/>
<dbReference type="Proteomes" id="UP000623067">
    <property type="component" value="Unassembled WGS sequence"/>
</dbReference>
<protein>
    <submittedName>
        <fullName evidence="1">Uncharacterized protein</fullName>
    </submittedName>
</protein>
<evidence type="ECO:0000313" key="1">
    <source>
        <dbReference type="EMBL" id="GGB18882.1"/>
    </source>
</evidence>
<evidence type="ECO:0000313" key="2">
    <source>
        <dbReference type="Proteomes" id="UP000623067"/>
    </source>
</evidence>
<reference evidence="1" key="1">
    <citation type="journal article" date="2014" name="Int. J. Syst. Evol. Microbiol.">
        <title>Complete genome sequence of Corynebacterium casei LMG S-19264T (=DSM 44701T), isolated from a smear-ripened cheese.</title>
        <authorList>
            <consortium name="US DOE Joint Genome Institute (JGI-PGF)"/>
            <person name="Walter F."/>
            <person name="Albersmeier A."/>
            <person name="Kalinowski J."/>
            <person name="Ruckert C."/>
        </authorList>
    </citation>
    <scope>NUCLEOTIDE SEQUENCE</scope>
    <source>
        <strain evidence="1">CGMCC 1.15330</strain>
    </source>
</reference>
<proteinExistence type="predicted"/>
<reference evidence="1" key="2">
    <citation type="submission" date="2020-09" db="EMBL/GenBank/DDBJ databases">
        <authorList>
            <person name="Sun Q."/>
            <person name="Zhou Y."/>
        </authorList>
    </citation>
    <scope>NUCLEOTIDE SEQUENCE</scope>
    <source>
        <strain evidence="1">CGMCC 1.15330</strain>
    </source>
</reference>
<sequence length="61" mass="6748">MLPPAKLPPDKTPDVSTDLRFLVNRTGSPMVNGAQEPRLSKGWRAASMGWRVMQADRVTLV</sequence>
<organism evidence="1 2">
    <name type="scientific">Sphingomonas metalli</name>
    <dbReference type="NCBI Taxonomy" id="1779358"/>
    <lineage>
        <taxon>Bacteria</taxon>
        <taxon>Pseudomonadati</taxon>
        <taxon>Pseudomonadota</taxon>
        <taxon>Alphaproteobacteria</taxon>
        <taxon>Sphingomonadales</taxon>
        <taxon>Sphingomonadaceae</taxon>
        <taxon>Sphingomonas</taxon>
    </lineage>
</organism>
<dbReference type="EMBL" id="BMIH01000001">
    <property type="protein sequence ID" value="GGB18882.1"/>
    <property type="molecule type" value="Genomic_DNA"/>
</dbReference>
<gene>
    <name evidence="1" type="ORF">GCM10011380_05550</name>
</gene>
<comment type="caution">
    <text evidence="1">The sequence shown here is derived from an EMBL/GenBank/DDBJ whole genome shotgun (WGS) entry which is preliminary data.</text>
</comment>
<keyword evidence="2" id="KW-1185">Reference proteome</keyword>
<name>A0A916SUY3_9SPHN</name>